<evidence type="ECO:0000313" key="3">
    <source>
        <dbReference type="Proteomes" id="UP000679307"/>
    </source>
</evidence>
<gene>
    <name evidence="2" type="primary">eccB1</name>
    <name evidence="2" type="ORF">ENKNEFLB_00365</name>
</gene>
<proteinExistence type="predicted"/>
<protein>
    <submittedName>
        <fullName evidence="2">ESX-1 secretion system ATPase EccB1</fullName>
    </submittedName>
</protein>
<dbReference type="PANTHER" id="PTHR40765">
    <property type="entry name" value="ESX-2 SECRETION SYSTEM ATPASE ECCB2"/>
    <property type="match status" value="1"/>
</dbReference>
<keyword evidence="1" id="KW-0812">Transmembrane</keyword>
<keyword evidence="1" id="KW-1133">Transmembrane helix</keyword>
<evidence type="ECO:0000313" key="2">
    <source>
        <dbReference type="EMBL" id="QVT77995.1"/>
    </source>
</evidence>
<organism evidence="2 3">
    <name type="scientific">Nocardioides aquaticus</name>
    <dbReference type="NCBI Taxonomy" id="160826"/>
    <lineage>
        <taxon>Bacteria</taxon>
        <taxon>Bacillati</taxon>
        <taxon>Actinomycetota</taxon>
        <taxon>Actinomycetes</taxon>
        <taxon>Propionibacteriales</taxon>
        <taxon>Nocardioidaceae</taxon>
        <taxon>Nocardioides</taxon>
    </lineage>
</organism>
<dbReference type="Pfam" id="PF05108">
    <property type="entry name" value="T7SS_ESX1_EccB"/>
    <property type="match status" value="2"/>
</dbReference>
<dbReference type="InterPro" id="IPR007795">
    <property type="entry name" value="T7SS_EccB"/>
</dbReference>
<dbReference type="Proteomes" id="UP000679307">
    <property type="component" value="Chromosome"/>
</dbReference>
<evidence type="ECO:0000256" key="1">
    <source>
        <dbReference type="SAM" id="Phobius"/>
    </source>
</evidence>
<sequence>MVATRELAEAQAWSRRRLAHVLVEGPTAARGEEPRRPGRAVLGGALLAVLLVGGSAVLGLARGVGAAPATVEAPDLGVGVAVAAETGAAYVVLDDVGEDDGGTGEGLVARAVLNPVSARLLLPAGGEAGAVAPQTAPAAELAALAARAPGPAVGIPDAPAVVPGPTDLATTAWTACPDASAPVLADRPPEPLGAATAVLVTAGTASWLLVDAGDGVRRYLLPTDPGAAETTLAALGAPPLATATPVPSAWLGLVPTGTAATLPPLAVRGGPTCLLLEPGVPGRRPDVPPTAPVTRLAAQPSGASAVTRPGAGALVTTTERPRARWFVDDRGRALPVLGAGARARLGWEGVVPVVVPPTWLGLLAPGPELSVRAAARTVDRPGS</sequence>
<keyword evidence="3" id="KW-1185">Reference proteome</keyword>
<reference evidence="2 3" key="1">
    <citation type="submission" date="2021-05" db="EMBL/GenBank/DDBJ databases">
        <title>Complete genome of Nocardioides aquaticus KCTC 9944T isolated from meromictic and hypersaline Ekho Lake, Antarctica.</title>
        <authorList>
            <person name="Hwang K."/>
            <person name="Kim K.M."/>
            <person name="Choe H."/>
        </authorList>
    </citation>
    <scope>NUCLEOTIDE SEQUENCE [LARGE SCALE GENOMIC DNA]</scope>
    <source>
        <strain evidence="2 3">KCTC 9944</strain>
    </source>
</reference>
<feature type="transmembrane region" description="Helical" evidence="1">
    <location>
        <begin position="40"/>
        <end position="61"/>
    </location>
</feature>
<accession>A0ABX8EDR7</accession>
<name>A0ABX8EDR7_9ACTN</name>
<dbReference type="PANTHER" id="PTHR40765:SF2">
    <property type="entry name" value="ESX-2 SECRETION SYSTEM ATPASE ECCB2"/>
    <property type="match status" value="1"/>
</dbReference>
<keyword evidence="1" id="KW-0472">Membrane</keyword>
<dbReference type="EMBL" id="CP075371">
    <property type="protein sequence ID" value="QVT77995.1"/>
    <property type="molecule type" value="Genomic_DNA"/>
</dbReference>